<organism evidence="3 4">
    <name type="scientific">Aquimarina hainanensis</name>
    <dbReference type="NCBI Taxonomy" id="1578017"/>
    <lineage>
        <taxon>Bacteria</taxon>
        <taxon>Pseudomonadati</taxon>
        <taxon>Bacteroidota</taxon>
        <taxon>Flavobacteriia</taxon>
        <taxon>Flavobacteriales</taxon>
        <taxon>Flavobacteriaceae</taxon>
        <taxon>Aquimarina</taxon>
    </lineage>
</organism>
<feature type="chain" id="PRO_5046952159" description="Lipoprotein" evidence="2">
    <location>
        <begin position="23"/>
        <end position="160"/>
    </location>
</feature>
<sequence length="160" mass="18052">MKTSISSIALCLILLVAFSCKKDPKTDKVEQIETTQDTTAVAEEEVVEKKKTPKPRKVTKKKKAVKKEEKEEVKIAGVPTFTDSQAKKYVRDYEAYIANYKKAVEAHDMDSFLKLNEASSNLSRQYSQLITKLSGEDIEKLSRYVQAKSAQVAKLAEKMN</sequence>
<comment type="caution">
    <text evidence="3">The sequence shown here is derived from an EMBL/GenBank/DDBJ whole genome shotgun (WGS) entry which is preliminary data.</text>
</comment>
<reference evidence="4" key="1">
    <citation type="journal article" date="2019" name="Int. J. Syst. Evol. Microbiol.">
        <title>The Global Catalogue of Microorganisms (GCM) 10K type strain sequencing project: providing services to taxonomists for standard genome sequencing and annotation.</title>
        <authorList>
            <consortium name="The Broad Institute Genomics Platform"/>
            <consortium name="The Broad Institute Genome Sequencing Center for Infectious Disease"/>
            <person name="Wu L."/>
            <person name="Ma J."/>
        </authorList>
    </citation>
    <scope>NUCLEOTIDE SEQUENCE [LARGE SCALE GENOMIC DNA]</scope>
    <source>
        <strain evidence="4">KCTC 42423</strain>
    </source>
</reference>
<dbReference type="RefSeq" id="WP_176030458.1">
    <property type="nucleotide sequence ID" value="NZ_JBHSJV010000001.1"/>
</dbReference>
<accession>A0ABW5NCE7</accession>
<feature type="region of interest" description="Disordered" evidence="1">
    <location>
        <begin position="28"/>
        <end position="58"/>
    </location>
</feature>
<dbReference type="PROSITE" id="PS51257">
    <property type="entry name" value="PROKAR_LIPOPROTEIN"/>
    <property type="match status" value="1"/>
</dbReference>
<protein>
    <recommendedName>
        <fullName evidence="5">Lipoprotein</fullName>
    </recommendedName>
</protein>
<evidence type="ECO:0000256" key="2">
    <source>
        <dbReference type="SAM" id="SignalP"/>
    </source>
</evidence>
<evidence type="ECO:0008006" key="5">
    <source>
        <dbReference type="Google" id="ProtNLM"/>
    </source>
</evidence>
<keyword evidence="2" id="KW-0732">Signal</keyword>
<feature type="signal peptide" evidence="2">
    <location>
        <begin position="1"/>
        <end position="22"/>
    </location>
</feature>
<gene>
    <name evidence="3" type="ORF">ACFSTE_17035</name>
</gene>
<dbReference type="Proteomes" id="UP001597459">
    <property type="component" value="Unassembled WGS sequence"/>
</dbReference>
<name>A0ABW5NCE7_9FLAO</name>
<proteinExistence type="predicted"/>
<keyword evidence="4" id="KW-1185">Reference proteome</keyword>
<evidence type="ECO:0000256" key="1">
    <source>
        <dbReference type="SAM" id="MobiDB-lite"/>
    </source>
</evidence>
<dbReference type="EMBL" id="JBHULX010000039">
    <property type="protein sequence ID" value="MFD2592544.1"/>
    <property type="molecule type" value="Genomic_DNA"/>
</dbReference>
<evidence type="ECO:0000313" key="3">
    <source>
        <dbReference type="EMBL" id="MFD2592544.1"/>
    </source>
</evidence>
<evidence type="ECO:0000313" key="4">
    <source>
        <dbReference type="Proteomes" id="UP001597459"/>
    </source>
</evidence>